<organism evidence="2 3">
    <name type="scientific">Pseudobacteroides cellulosolvens ATCC 35603 = DSM 2933</name>
    <dbReference type="NCBI Taxonomy" id="398512"/>
    <lineage>
        <taxon>Bacteria</taxon>
        <taxon>Bacillati</taxon>
        <taxon>Bacillota</taxon>
        <taxon>Clostridia</taxon>
        <taxon>Eubacteriales</taxon>
        <taxon>Oscillospiraceae</taxon>
        <taxon>Pseudobacteroides</taxon>
    </lineage>
</organism>
<keyword evidence="1" id="KW-0472">Membrane</keyword>
<name>A0A0L6JYH1_9FIRM</name>
<keyword evidence="1" id="KW-1133">Transmembrane helix</keyword>
<keyword evidence="3" id="KW-1185">Reference proteome</keyword>
<evidence type="ECO:0000313" key="3">
    <source>
        <dbReference type="Proteomes" id="UP000036923"/>
    </source>
</evidence>
<feature type="transmembrane region" description="Helical" evidence="1">
    <location>
        <begin position="36"/>
        <end position="55"/>
    </location>
</feature>
<evidence type="ECO:0000256" key="1">
    <source>
        <dbReference type="SAM" id="Phobius"/>
    </source>
</evidence>
<dbReference type="AlphaFoldDB" id="A0A0L6JYH1"/>
<dbReference type="Proteomes" id="UP000036923">
    <property type="component" value="Unassembled WGS sequence"/>
</dbReference>
<gene>
    <name evidence="2" type="ORF">Bccel_5855</name>
</gene>
<reference evidence="3" key="1">
    <citation type="submission" date="2015-07" db="EMBL/GenBank/DDBJ databases">
        <title>Near-Complete Genome Sequence of the Cellulolytic Bacterium Bacteroides (Pseudobacteroides) cellulosolvens ATCC 35603.</title>
        <authorList>
            <person name="Dassa B."/>
            <person name="Utturkar S.M."/>
            <person name="Klingeman D.M."/>
            <person name="Hurt R.A."/>
            <person name="Keller M."/>
            <person name="Xu J."/>
            <person name="Reddy Y.H.K."/>
            <person name="Borovok I."/>
            <person name="Grinberg I.R."/>
            <person name="Lamed R."/>
            <person name="Zhivin O."/>
            <person name="Bayer E.A."/>
            <person name="Brown S.D."/>
        </authorList>
    </citation>
    <scope>NUCLEOTIDE SEQUENCE [LARGE SCALE GENOMIC DNA]</scope>
    <source>
        <strain evidence="3">DSM 2933</strain>
    </source>
</reference>
<proteinExistence type="predicted"/>
<evidence type="ECO:0000313" key="2">
    <source>
        <dbReference type="EMBL" id="KNY30575.1"/>
    </source>
</evidence>
<accession>A0A0L6JYH1</accession>
<sequence>MKVLVSGSRYYRDYQKILSIVKSLDIDLLIAGGCRVLIRLLFVLLVSAVSGLLSIRQTGRGLAKVPGLSGTPRCLRWKSLIYFWYFMRIWQKAKVLVT</sequence>
<protein>
    <submittedName>
        <fullName evidence="2">Uncharacterized protein</fullName>
    </submittedName>
</protein>
<dbReference type="EMBL" id="LGTC01000001">
    <property type="protein sequence ID" value="KNY30575.1"/>
    <property type="molecule type" value="Genomic_DNA"/>
</dbReference>
<keyword evidence="1" id="KW-0812">Transmembrane</keyword>
<comment type="caution">
    <text evidence="2">The sequence shown here is derived from an EMBL/GenBank/DDBJ whole genome shotgun (WGS) entry which is preliminary data.</text>
</comment>